<reference evidence="2" key="2">
    <citation type="submission" date="2020-11" db="EMBL/GenBank/DDBJ databases">
        <authorList>
            <consortium name="DOE Joint Genome Institute"/>
            <person name="Kuo A."/>
            <person name="Miyauchi S."/>
            <person name="Kiss E."/>
            <person name="Drula E."/>
            <person name="Kohler A."/>
            <person name="Sanchez-Garcia M."/>
            <person name="Andreopoulos B."/>
            <person name="Barry K.W."/>
            <person name="Bonito G."/>
            <person name="Buee M."/>
            <person name="Carver A."/>
            <person name="Chen C."/>
            <person name="Cichocki N."/>
            <person name="Clum A."/>
            <person name="Culley D."/>
            <person name="Crous P.W."/>
            <person name="Fauchery L."/>
            <person name="Girlanda M."/>
            <person name="Hayes R."/>
            <person name="Keri Z."/>
            <person name="Labutti K."/>
            <person name="Lipzen A."/>
            <person name="Lombard V."/>
            <person name="Magnuson J."/>
            <person name="Maillard F."/>
            <person name="Morin E."/>
            <person name="Murat C."/>
            <person name="Nolan M."/>
            <person name="Ohm R."/>
            <person name="Pangilinan J."/>
            <person name="Pereira M."/>
            <person name="Perotto S."/>
            <person name="Peter M."/>
            <person name="Riley R."/>
            <person name="Sitrit Y."/>
            <person name="Stielow B."/>
            <person name="Szollosi G."/>
            <person name="Zifcakova L."/>
            <person name="Stursova M."/>
            <person name="Spatafora J.W."/>
            <person name="Tedersoo L."/>
            <person name="Vaario L.-M."/>
            <person name="Yamada A."/>
            <person name="Yan M."/>
            <person name="Wang P."/>
            <person name="Xu J."/>
            <person name="Bruns T."/>
            <person name="Baldrian P."/>
            <person name="Vilgalys R."/>
            <person name="Henrissat B."/>
            <person name="Grigoriev I.V."/>
            <person name="Hibbett D."/>
            <person name="Nagy L.G."/>
            <person name="Martin F.M."/>
        </authorList>
    </citation>
    <scope>NUCLEOTIDE SEQUENCE</scope>
    <source>
        <strain evidence="2">UH-Tt-Lm1</strain>
    </source>
</reference>
<proteinExistence type="predicted"/>
<keyword evidence="2" id="KW-0489">Methyltransferase</keyword>
<dbReference type="SUPFAM" id="SSF53335">
    <property type="entry name" value="S-adenosyl-L-methionine-dependent methyltransferases"/>
    <property type="match status" value="1"/>
</dbReference>
<reference evidence="2" key="1">
    <citation type="journal article" date="2020" name="Nat. Commun.">
        <title>Large-scale genome sequencing of mycorrhizal fungi provides insights into the early evolution of symbiotic traits.</title>
        <authorList>
            <person name="Miyauchi S."/>
            <person name="Kiss E."/>
            <person name="Kuo A."/>
            <person name="Drula E."/>
            <person name="Kohler A."/>
            <person name="Sanchez-Garcia M."/>
            <person name="Morin E."/>
            <person name="Andreopoulos B."/>
            <person name="Barry K.W."/>
            <person name="Bonito G."/>
            <person name="Buee M."/>
            <person name="Carver A."/>
            <person name="Chen C."/>
            <person name="Cichocki N."/>
            <person name="Clum A."/>
            <person name="Culley D."/>
            <person name="Crous P.W."/>
            <person name="Fauchery L."/>
            <person name="Girlanda M."/>
            <person name="Hayes R.D."/>
            <person name="Keri Z."/>
            <person name="LaButti K."/>
            <person name="Lipzen A."/>
            <person name="Lombard V."/>
            <person name="Magnuson J."/>
            <person name="Maillard F."/>
            <person name="Murat C."/>
            <person name="Nolan M."/>
            <person name="Ohm R.A."/>
            <person name="Pangilinan J."/>
            <person name="Pereira M.F."/>
            <person name="Perotto S."/>
            <person name="Peter M."/>
            <person name="Pfister S."/>
            <person name="Riley R."/>
            <person name="Sitrit Y."/>
            <person name="Stielow J.B."/>
            <person name="Szollosi G."/>
            <person name="Zifcakova L."/>
            <person name="Stursova M."/>
            <person name="Spatafora J.W."/>
            <person name="Tedersoo L."/>
            <person name="Vaario L.M."/>
            <person name="Yamada A."/>
            <person name="Yan M."/>
            <person name="Wang P."/>
            <person name="Xu J."/>
            <person name="Bruns T."/>
            <person name="Baldrian P."/>
            <person name="Vilgalys R."/>
            <person name="Dunand C."/>
            <person name="Henrissat B."/>
            <person name="Grigoriev I.V."/>
            <person name="Hibbett D."/>
            <person name="Nagy L.G."/>
            <person name="Martin F.M."/>
        </authorList>
    </citation>
    <scope>NUCLEOTIDE SEQUENCE</scope>
    <source>
        <strain evidence="2">UH-Tt-Lm1</strain>
    </source>
</reference>
<dbReference type="Gene3D" id="3.40.50.150">
    <property type="entry name" value="Vaccinia Virus protein VP39"/>
    <property type="match status" value="1"/>
</dbReference>
<dbReference type="PANTHER" id="PTHR18895:SF74">
    <property type="entry name" value="MTRF1L RELEASE FACTOR GLUTAMINE METHYLTRANSFERASE"/>
    <property type="match status" value="1"/>
</dbReference>
<gene>
    <name evidence="2" type="ORF">BJ322DRAFT_123274</name>
</gene>
<dbReference type="OrthoDB" id="269872at2759"/>
<dbReference type="GO" id="GO:0008168">
    <property type="term" value="F:methyltransferase activity"/>
    <property type="evidence" value="ECO:0007669"/>
    <property type="project" value="UniProtKB-KW"/>
</dbReference>
<accession>A0A9P6HRN0</accession>
<dbReference type="Gene3D" id="1.10.8.10">
    <property type="entry name" value="DNA helicase RuvA subunit, C-terminal domain"/>
    <property type="match status" value="1"/>
</dbReference>
<evidence type="ECO:0000313" key="2">
    <source>
        <dbReference type="EMBL" id="KAF9793369.1"/>
    </source>
</evidence>
<dbReference type="GO" id="GO:0032259">
    <property type="term" value="P:methylation"/>
    <property type="evidence" value="ECO:0007669"/>
    <property type="project" value="UniProtKB-KW"/>
</dbReference>
<dbReference type="InterPro" id="IPR029063">
    <property type="entry name" value="SAM-dependent_MTases_sf"/>
</dbReference>
<dbReference type="InterPro" id="IPR050320">
    <property type="entry name" value="N5-glutamine_MTase"/>
</dbReference>
<sequence>MTFVARRAFGRARAQPFSDAPLSALWERLSGRLGSESATMELKWMREEVRTRRSVASVTAITSPIRKREDMEWEVGELRKMVDRRLKGEPLQYILGSQPFGPITIKTRAPTLIPRPETEDWTIRLAALLEERFPVRGGGGVLRMLDLCTGTGCIPILISHLRSQAGGITAAYGVDISTKAVLLARENATDQSLTLSSGIASHDGDPEGECYGRFNRGHRTRNVIGAGATDGAQRSSFDVIRANIFQENFAQEVLSGMGLPFDVITSNPPYIPLDEYERLPNSVREWEDRRALLGDLPTHKSGGDSSNGRGLAFYHRIAEIVSTDGVLGANGVVALEVGHTQAEEVREILREVTGGVSATEVWKDPWAVPRVVVGYR</sequence>
<evidence type="ECO:0000259" key="1">
    <source>
        <dbReference type="Pfam" id="PF17827"/>
    </source>
</evidence>
<name>A0A9P6HRN0_9AGAM</name>
<dbReference type="Proteomes" id="UP000736335">
    <property type="component" value="Unassembled WGS sequence"/>
</dbReference>
<comment type="caution">
    <text evidence="2">The sequence shown here is derived from an EMBL/GenBank/DDBJ whole genome shotgun (WGS) entry which is preliminary data.</text>
</comment>
<keyword evidence="3" id="KW-1185">Reference proteome</keyword>
<dbReference type="AlphaFoldDB" id="A0A9P6HRN0"/>
<dbReference type="InterPro" id="IPR040758">
    <property type="entry name" value="PrmC_N"/>
</dbReference>
<feature type="domain" description="Release factor glutamine methyltransferase N-terminal" evidence="1">
    <location>
        <begin position="75"/>
        <end position="96"/>
    </location>
</feature>
<dbReference type="PANTHER" id="PTHR18895">
    <property type="entry name" value="HEMK METHYLTRANSFERASE"/>
    <property type="match status" value="1"/>
</dbReference>
<dbReference type="EMBL" id="WIUZ02000001">
    <property type="protein sequence ID" value="KAF9793369.1"/>
    <property type="molecule type" value="Genomic_DNA"/>
</dbReference>
<keyword evidence="2" id="KW-0808">Transferase</keyword>
<dbReference type="GO" id="GO:0005739">
    <property type="term" value="C:mitochondrion"/>
    <property type="evidence" value="ECO:0007669"/>
    <property type="project" value="TreeGrafter"/>
</dbReference>
<organism evidence="2 3">
    <name type="scientific">Thelephora terrestris</name>
    <dbReference type="NCBI Taxonomy" id="56493"/>
    <lineage>
        <taxon>Eukaryota</taxon>
        <taxon>Fungi</taxon>
        <taxon>Dikarya</taxon>
        <taxon>Basidiomycota</taxon>
        <taxon>Agaricomycotina</taxon>
        <taxon>Agaricomycetes</taxon>
        <taxon>Thelephorales</taxon>
        <taxon>Thelephoraceae</taxon>
        <taxon>Thelephora</taxon>
    </lineage>
</organism>
<dbReference type="Pfam" id="PF17827">
    <property type="entry name" value="PrmC_N"/>
    <property type="match status" value="1"/>
</dbReference>
<protein>
    <submittedName>
        <fullName evidence="2">S-adenosyl-L-methionine-dependent methyltransferase</fullName>
    </submittedName>
</protein>
<evidence type="ECO:0000313" key="3">
    <source>
        <dbReference type="Proteomes" id="UP000736335"/>
    </source>
</evidence>